<name>A0ACC6L131_9SPHI</name>
<sequence>MNLQVEHFFEKAGKWQEEFNLLREIVIENQLLEEDYKWMHPCYTFQGKNIVLIHGFKNYCALLFYKGALMQNAEGILIQQTKNVQAARQLRFTDIGQIIKLRPVIAEYIEEALKIEKSGKKVEMKKVADYPVPDEFQRVLTEDEALNNAFYALTPGRQKGYLFYFNQPKQSKTKEARIEKYYQQILDGKGIDDK</sequence>
<gene>
    <name evidence="1" type="ORF">J2X78_003760</name>
</gene>
<dbReference type="Proteomes" id="UP001246858">
    <property type="component" value="Unassembled WGS sequence"/>
</dbReference>
<evidence type="ECO:0000313" key="2">
    <source>
        <dbReference type="Proteomes" id="UP001246858"/>
    </source>
</evidence>
<proteinExistence type="predicted"/>
<organism evidence="1 2">
    <name type="scientific">Pedobacter africanus</name>
    <dbReference type="NCBI Taxonomy" id="151894"/>
    <lineage>
        <taxon>Bacteria</taxon>
        <taxon>Pseudomonadati</taxon>
        <taxon>Bacteroidota</taxon>
        <taxon>Sphingobacteriia</taxon>
        <taxon>Sphingobacteriales</taxon>
        <taxon>Sphingobacteriaceae</taxon>
        <taxon>Pedobacter</taxon>
    </lineage>
</organism>
<protein>
    <submittedName>
        <fullName evidence="1">Uncharacterized protein YdeI (YjbR/CyaY-like superfamily)</fullName>
    </submittedName>
</protein>
<reference evidence="1" key="1">
    <citation type="submission" date="2023-07" db="EMBL/GenBank/DDBJ databases">
        <title>Sorghum-associated microbial communities from plants grown in Nebraska, USA.</title>
        <authorList>
            <person name="Schachtman D."/>
        </authorList>
    </citation>
    <scope>NUCLEOTIDE SEQUENCE</scope>
    <source>
        <strain evidence="1">2697</strain>
    </source>
</reference>
<comment type="caution">
    <text evidence="1">The sequence shown here is derived from an EMBL/GenBank/DDBJ whole genome shotgun (WGS) entry which is preliminary data.</text>
</comment>
<evidence type="ECO:0000313" key="1">
    <source>
        <dbReference type="EMBL" id="MDR6785186.1"/>
    </source>
</evidence>
<accession>A0ACC6L131</accession>
<keyword evidence="2" id="KW-1185">Reference proteome</keyword>
<dbReference type="EMBL" id="JAVDTF010000003">
    <property type="protein sequence ID" value="MDR6785186.1"/>
    <property type="molecule type" value="Genomic_DNA"/>
</dbReference>